<reference evidence="1 2" key="1">
    <citation type="submission" date="2010-12" db="EMBL/GenBank/DDBJ databases">
        <authorList>
            <person name="Muzny D."/>
            <person name="Qin X."/>
            <person name="Deng J."/>
            <person name="Jiang H."/>
            <person name="Liu Y."/>
            <person name="Qu J."/>
            <person name="Song X.-Z."/>
            <person name="Zhang L."/>
            <person name="Thornton R."/>
            <person name="Coyle M."/>
            <person name="Francisco L."/>
            <person name="Jackson L."/>
            <person name="Javaid M."/>
            <person name="Korchina V."/>
            <person name="Kovar C."/>
            <person name="Mata R."/>
            <person name="Mathew T."/>
            <person name="Ngo R."/>
            <person name="Nguyen L."/>
            <person name="Nguyen N."/>
            <person name="Okwuonu G."/>
            <person name="Ongeri F."/>
            <person name="Pham C."/>
            <person name="Simmons D."/>
            <person name="Wilczek-Boney K."/>
            <person name="Hale W."/>
            <person name="Jakkamsetti A."/>
            <person name="Pham P."/>
            <person name="Ruth R."/>
            <person name="San Lucas F."/>
            <person name="Warren J."/>
            <person name="Zhang J."/>
            <person name="Zhao Z."/>
            <person name="Zhou C."/>
            <person name="Zhu D."/>
            <person name="Lee S."/>
            <person name="Bess C."/>
            <person name="Blankenburg K."/>
            <person name="Forbes L."/>
            <person name="Fu Q."/>
            <person name="Gubbala S."/>
            <person name="Hirani K."/>
            <person name="Jayaseelan J.C."/>
            <person name="Lara F."/>
            <person name="Munidasa M."/>
            <person name="Palculict T."/>
            <person name="Patil S."/>
            <person name="Pu L.-L."/>
            <person name="Saada N."/>
            <person name="Tang L."/>
            <person name="Weissenberger G."/>
            <person name="Zhu Y."/>
            <person name="Hemphill L."/>
            <person name="Shang Y."/>
            <person name="Youmans B."/>
            <person name="Ayvaz T."/>
            <person name="Ross M."/>
            <person name="Santibanez J."/>
            <person name="Aqrawi P."/>
            <person name="Gross S."/>
            <person name="Joshi V."/>
            <person name="Fowler G."/>
            <person name="Nazareth L."/>
            <person name="Reid J."/>
            <person name="Worley K."/>
            <person name="Petrosino J."/>
            <person name="Highlander S."/>
            <person name="Gibbs R."/>
        </authorList>
    </citation>
    <scope>NUCLEOTIDE SEQUENCE [LARGE SCALE GENOMIC DNA]</scope>
    <source>
        <strain evidence="1 2">DSM 15606</strain>
    </source>
</reference>
<sequence>MKDNRAMADENTDKLHIRLHVYDTELSVNIVREDEKLYRDAAKLITTTVNNYANVFKGRKGDKDLLYMALIDIALRYEREALRNDTEPFKDILGKLTSEIEDALK</sequence>
<organism evidence="1 2">
    <name type="scientific">Segatella salivae DSM 15606</name>
    <dbReference type="NCBI Taxonomy" id="888832"/>
    <lineage>
        <taxon>Bacteria</taxon>
        <taxon>Pseudomonadati</taxon>
        <taxon>Bacteroidota</taxon>
        <taxon>Bacteroidia</taxon>
        <taxon>Bacteroidales</taxon>
        <taxon>Prevotellaceae</taxon>
        <taxon>Segatella</taxon>
    </lineage>
</organism>
<evidence type="ECO:0008006" key="3">
    <source>
        <dbReference type="Google" id="ProtNLM"/>
    </source>
</evidence>
<dbReference type="AlphaFoldDB" id="E6MMQ2"/>
<proteinExistence type="predicted"/>
<gene>
    <name evidence="1" type="ORF">HMPREF9420_0770</name>
</gene>
<accession>E6MMQ2</accession>
<dbReference type="HOGENOM" id="CLU_164748_0_0_10"/>
<dbReference type="InterPro" id="IPR007838">
    <property type="entry name" value="Cell_div_ZapA-like"/>
</dbReference>
<keyword evidence="2" id="KW-1185">Reference proteome</keyword>
<comment type="caution">
    <text evidence="1">The sequence shown here is derived from an EMBL/GenBank/DDBJ whole genome shotgun (WGS) entry which is preliminary data.</text>
</comment>
<protein>
    <recommendedName>
        <fullName evidence="3">Cell division protein ZapA</fullName>
    </recommendedName>
</protein>
<evidence type="ECO:0000313" key="2">
    <source>
        <dbReference type="Proteomes" id="UP000003874"/>
    </source>
</evidence>
<dbReference type="EMBL" id="AEQO01000082">
    <property type="protein sequence ID" value="EFV05086.1"/>
    <property type="molecule type" value="Genomic_DNA"/>
</dbReference>
<name>E6MMQ2_9BACT</name>
<dbReference type="Pfam" id="PF05164">
    <property type="entry name" value="ZapA"/>
    <property type="match status" value="1"/>
</dbReference>
<evidence type="ECO:0000313" key="1">
    <source>
        <dbReference type="EMBL" id="EFV05086.1"/>
    </source>
</evidence>
<dbReference type="STRING" id="888832.HMPREF9420_0770"/>
<dbReference type="Proteomes" id="UP000003874">
    <property type="component" value="Unassembled WGS sequence"/>
</dbReference>
<dbReference type="eggNOG" id="ENOG5033HMZ">
    <property type="taxonomic scope" value="Bacteria"/>
</dbReference>